<feature type="transmembrane region" description="Helical" evidence="1">
    <location>
        <begin position="93"/>
        <end position="114"/>
    </location>
</feature>
<evidence type="ECO:0000313" key="3">
    <source>
        <dbReference type="Proteomes" id="UP000800303"/>
    </source>
</evidence>
<proteinExistence type="predicted"/>
<keyword evidence="3" id="KW-1185">Reference proteome</keyword>
<protein>
    <submittedName>
        <fullName evidence="2">Uncharacterized protein</fullName>
    </submittedName>
</protein>
<dbReference type="Proteomes" id="UP000800303">
    <property type="component" value="Unassembled WGS sequence"/>
</dbReference>
<name>A0ABX0F4R1_9BACL</name>
<gene>
    <name evidence="2" type="ORF">GYN08_10105</name>
</gene>
<keyword evidence="1" id="KW-1133">Transmembrane helix</keyword>
<evidence type="ECO:0000313" key="2">
    <source>
        <dbReference type="EMBL" id="NGZ75677.1"/>
    </source>
</evidence>
<dbReference type="RefSeq" id="WP_166274096.1">
    <property type="nucleotide sequence ID" value="NZ_JAAFGS010000003.1"/>
</dbReference>
<organism evidence="2 3">
    <name type="scientific">Saccharibacillus alkalitolerans</name>
    <dbReference type="NCBI Taxonomy" id="2705290"/>
    <lineage>
        <taxon>Bacteria</taxon>
        <taxon>Bacillati</taxon>
        <taxon>Bacillota</taxon>
        <taxon>Bacilli</taxon>
        <taxon>Bacillales</taxon>
        <taxon>Paenibacillaceae</taxon>
        <taxon>Saccharibacillus</taxon>
    </lineage>
</organism>
<evidence type="ECO:0000256" key="1">
    <source>
        <dbReference type="SAM" id="Phobius"/>
    </source>
</evidence>
<dbReference type="EMBL" id="JAAFGS010000003">
    <property type="protein sequence ID" value="NGZ75677.1"/>
    <property type="molecule type" value="Genomic_DNA"/>
</dbReference>
<sequence length="205" mass="23202">MKSKRNSRPGRKKTSFSFRSSPFAWMLLLLLVSFLVFVPGLYSDTLGLGLQRGMLITITLQAALAWLSVLALLYFGSRLLIRMRKEIVKQYPAFFYALCWFALLAVAVLILGFFETPRVTSDLFHYYAQGAIEERISNVAATNEVCNKGGRTTTCTLWIELEDGSRYATKGALSDLFEQRADVKAIRILPLSRRIVGVRTEEGWM</sequence>
<feature type="transmembrane region" description="Helical" evidence="1">
    <location>
        <begin position="53"/>
        <end position="81"/>
    </location>
</feature>
<accession>A0ABX0F4R1</accession>
<comment type="caution">
    <text evidence="2">The sequence shown here is derived from an EMBL/GenBank/DDBJ whole genome shotgun (WGS) entry which is preliminary data.</text>
</comment>
<keyword evidence="1" id="KW-0812">Transmembrane</keyword>
<reference evidence="2 3" key="1">
    <citation type="submission" date="2020-01" db="EMBL/GenBank/DDBJ databases">
        <title>Polyphasic characterisation and genomic insights into a novel alkali tolerant bacterium VR-M41.</title>
        <authorList>
            <person name="Vemuluri V.R."/>
        </authorList>
    </citation>
    <scope>NUCLEOTIDE SEQUENCE [LARGE SCALE GENOMIC DNA]</scope>
    <source>
        <strain evidence="2 3">VR-M41</strain>
    </source>
</reference>
<keyword evidence="1" id="KW-0472">Membrane</keyword>